<accession>A0A194WAP0</accession>
<dbReference type="OrthoDB" id="2142759at2759"/>
<protein>
    <recommendedName>
        <fullName evidence="2">HNH nuclease domain-containing protein</fullName>
    </recommendedName>
</protein>
<evidence type="ECO:0000259" key="2">
    <source>
        <dbReference type="Pfam" id="PF13391"/>
    </source>
</evidence>
<feature type="domain" description="HNH nuclease" evidence="2">
    <location>
        <begin position="187"/>
        <end position="267"/>
    </location>
</feature>
<name>A0A194WAP0_CYTMA</name>
<gene>
    <name evidence="3" type="ORF">VM1G_08932</name>
</gene>
<organism evidence="3 4">
    <name type="scientific">Cytospora mali</name>
    <name type="common">Apple Valsa canker fungus</name>
    <name type="synonym">Valsa mali</name>
    <dbReference type="NCBI Taxonomy" id="578113"/>
    <lineage>
        <taxon>Eukaryota</taxon>
        <taxon>Fungi</taxon>
        <taxon>Dikarya</taxon>
        <taxon>Ascomycota</taxon>
        <taxon>Pezizomycotina</taxon>
        <taxon>Sordariomycetes</taxon>
        <taxon>Sordariomycetidae</taxon>
        <taxon>Diaporthales</taxon>
        <taxon>Cytosporaceae</taxon>
        <taxon>Cytospora</taxon>
    </lineage>
</organism>
<dbReference type="EMBL" id="CM003107">
    <property type="protein sequence ID" value="KUI73387.1"/>
    <property type="molecule type" value="Genomic_DNA"/>
</dbReference>
<dbReference type="Proteomes" id="UP000078559">
    <property type="component" value="Chromosome 10"/>
</dbReference>
<evidence type="ECO:0000313" key="4">
    <source>
        <dbReference type="Proteomes" id="UP000078559"/>
    </source>
</evidence>
<feature type="region of interest" description="Disordered" evidence="1">
    <location>
        <begin position="399"/>
        <end position="440"/>
    </location>
</feature>
<keyword evidence="4" id="KW-1185">Reference proteome</keyword>
<reference evidence="3" key="1">
    <citation type="submission" date="2014-12" db="EMBL/GenBank/DDBJ databases">
        <title>Genome Sequence of Valsa Canker Pathogens Uncovers a Specific Adaption of Colonization on Woody Bark.</title>
        <authorList>
            <person name="Yin Z."/>
            <person name="Liu H."/>
            <person name="Gao X."/>
            <person name="Li Z."/>
            <person name="Song N."/>
            <person name="Ke X."/>
            <person name="Dai Q."/>
            <person name="Wu Y."/>
            <person name="Sun Y."/>
            <person name="Xu J.-R."/>
            <person name="Kang Z.K."/>
            <person name="Wang L."/>
            <person name="Huang L."/>
        </authorList>
    </citation>
    <scope>NUCLEOTIDE SEQUENCE [LARGE SCALE GENOMIC DNA]</scope>
    <source>
        <strain evidence="3">03-8</strain>
    </source>
</reference>
<proteinExistence type="predicted"/>
<dbReference type="AlphaFoldDB" id="A0A194WAP0"/>
<evidence type="ECO:0000256" key="1">
    <source>
        <dbReference type="SAM" id="MobiDB-lite"/>
    </source>
</evidence>
<dbReference type="InterPro" id="IPR003615">
    <property type="entry name" value="HNH_nuc"/>
</dbReference>
<dbReference type="Pfam" id="PF13391">
    <property type="entry name" value="HNH_2"/>
    <property type="match status" value="1"/>
</dbReference>
<sequence>MSVFPDRIPHAARSGSWNILILVNSSVIAGVYQRGDLLRVADLAHELDLLIILDHQDEQPLPTPTPGEDIAYTYIFHSSQCARRDAHSLQDPCVQCVERPSPRHEPRYQAIGKQSRDERLAMVPLRKAGHLKRRRVSSSAASWATSPPPAKMMSLDEPIPVSVVSAEKAHSLIDSFRDNVFSSCQTCVFSGTSFLLGTVTGPGIEAAHIVPPVHWNTYPIGEDGHIASVDMPDQLGLAWRCTWVSENGLPMQSHLHKCFDARLISIHPETHVIRAFVDYDVITEFHGQKANLPKGIDQQALQHHWDMCCLENTSDWVFRYLAKIAEDQATVTTGELSNQDGNLVCTNKSDTEGPDEEEWSLGWPWDKPRVWWLGRRIIDDPKTARQLIMAGWRLQEIDDGEEHDRGRSPRKRRCVATEADAEDDGGNRDGVHEAKKQRHE</sequence>
<evidence type="ECO:0000313" key="3">
    <source>
        <dbReference type="EMBL" id="KUI73387.1"/>
    </source>
</evidence>
<feature type="compositionally biased region" description="Basic and acidic residues" evidence="1">
    <location>
        <begin position="425"/>
        <end position="440"/>
    </location>
</feature>